<dbReference type="EMBL" id="UZAI01017429">
    <property type="protein sequence ID" value="VDP24556.1"/>
    <property type="molecule type" value="Genomic_DNA"/>
</dbReference>
<dbReference type="Proteomes" id="UP000277204">
    <property type="component" value="Unassembled WGS sequence"/>
</dbReference>
<dbReference type="AlphaFoldDB" id="A0A183MNM2"/>
<protein>
    <submittedName>
        <fullName evidence="1">Uncharacterized protein</fullName>
    </submittedName>
</protein>
<organism evidence="1 2">
    <name type="scientific">Schistosoma margrebowiei</name>
    <dbReference type="NCBI Taxonomy" id="48269"/>
    <lineage>
        <taxon>Eukaryota</taxon>
        <taxon>Metazoa</taxon>
        <taxon>Spiralia</taxon>
        <taxon>Lophotrochozoa</taxon>
        <taxon>Platyhelminthes</taxon>
        <taxon>Trematoda</taxon>
        <taxon>Digenea</taxon>
        <taxon>Strigeidida</taxon>
        <taxon>Schistosomatoidea</taxon>
        <taxon>Schistosomatidae</taxon>
        <taxon>Schistosoma</taxon>
    </lineage>
</organism>
<reference evidence="1 2" key="1">
    <citation type="submission" date="2018-11" db="EMBL/GenBank/DDBJ databases">
        <authorList>
            <consortium name="Pathogen Informatics"/>
        </authorList>
    </citation>
    <scope>NUCLEOTIDE SEQUENCE [LARGE SCALE GENOMIC DNA]</scope>
    <source>
        <strain evidence="1 2">Zambia</strain>
    </source>
</reference>
<proteinExistence type="predicted"/>
<keyword evidence="2" id="KW-1185">Reference proteome</keyword>
<evidence type="ECO:0000313" key="2">
    <source>
        <dbReference type="Proteomes" id="UP000277204"/>
    </source>
</evidence>
<sequence>MKTLYKIQERENKKIAINNSRTRIEKVRAQAEYTEAKKQMKKSIKADKQKYMEELAKTVEKAAREGYMRQLYDATNKLVRKYNEPERPV</sequence>
<evidence type="ECO:0000313" key="1">
    <source>
        <dbReference type="EMBL" id="VDP24556.1"/>
    </source>
</evidence>
<name>A0A183MNM2_9TREM</name>
<gene>
    <name evidence="1" type="ORF">SMRZ_LOCUS17647</name>
</gene>
<accession>A0A183MNM2</accession>